<evidence type="ECO:0000313" key="4">
    <source>
        <dbReference type="EMBL" id="KAJ3487722.1"/>
    </source>
</evidence>
<organism evidence="4 5">
    <name type="scientific">Meripilus lineatus</name>
    <dbReference type="NCBI Taxonomy" id="2056292"/>
    <lineage>
        <taxon>Eukaryota</taxon>
        <taxon>Fungi</taxon>
        <taxon>Dikarya</taxon>
        <taxon>Basidiomycota</taxon>
        <taxon>Agaricomycotina</taxon>
        <taxon>Agaricomycetes</taxon>
        <taxon>Polyporales</taxon>
        <taxon>Meripilaceae</taxon>
        <taxon>Meripilus</taxon>
    </lineage>
</organism>
<feature type="compositionally biased region" description="Low complexity" evidence="1">
    <location>
        <begin position="419"/>
        <end position="439"/>
    </location>
</feature>
<evidence type="ECO:0000313" key="5">
    <source>
        <dbReference type="Proteomes" id="UP001212997"/>
    </source>
</evidence>
<dbReference type="PANTHER" id="PTHR16861:SF4">
    <property type="entry name" value="SH3 DOMAIN PROTEIN (AFU_ORTHOLOGUE AFUA_1G13610)"/>
    <property type="match status" value="1"/>
</dbReference>
<dbReference type="Proteomes" id="UP001212997">
    <property type="component" value="Unassembled WGS sequence"/>
</dbReference>
<dbReference type="InterPro" id="IPR012334">
    <property type="entry name" value="Pectin_lyas_fold"/>
</dbReference>
<dbReference type="Gene3D" id="2.160.20.10">
    <property type="entry name" value="Single-stranded right-handed beta-helix, Pectin lyase-like"/>
    <property type="match status" value="1"/>
</dbReference>
<dbReference type="Pfam" id="PF13229">
    <property type="entry name" value="Beta_helix"/>
    <property type="match status" value="1"/>
</dbReference>
<feature type="region of interest" description="Disordered" evidence="1">
    <location>
        <begin position="482"/>
        <end position="506"/>
    </location>
</feature>
<proteinExistence type="predicted"/>
<dbReference type="InterPro" id="IPR006626">
    <property type="entry name" value="PbH1"/>
</dbReference>
<dbReference type="PANTHER" id="PTHR16861">
    <property type="entry name" value="GLYCOPROTEIN 38"/>
    <property type="match status" value="1"/>
</dbReference>
<evidence type="ECO:0000259" key="3">
    <source>
        <dbReference type="Pfam" id="PF13229"/>
    </source>
</evidence>
<comment type="caution">
    <text evidence="4">The sequence shown here is derived from an EMBL/GenBank/DDBJ whole genome shotgun (WGS) entry which is preliminary data.</text>
</comment>
<name>A0AAD5YJ59_9APHY</name>
<keyword evidence="2" id="KW-0812">Transmembrane</keyword>
<evidence type="ECO:0000256" key="1">
    <source>
        <dbReference type="SAM" id="MobiDB-lite"/>
    </source>
</evidence>
<dbReference type="SMART" id="SM00710">
    <property type="entry name" value="PbH1"/>
    <property type="match status" value="5"/>
</dbReference>
<dbReference type="InterPro" id="IPR011050">
    <property type="entry name" value="Pectin_lyase_fold/virulence"/>
</dbReference>
<keyword evidence="2" id="KW-1133">Transmembrane helix</keyword>
<accession>A0AAD5YJ59</accession>
<gene>
    <name evidence="4" type="ORF">NLI96_g3338</name>
</gene>
<feature type="region of interest" description="Disordered" evidence="1">
    <location>
        <begin position="416"/>
        <end position="446"/>
    </location>
</feature>
<feature type="domain" description="Right handed beta helix" evidence="3">
    <location>
        <begin position="202"/>
        <end position="275"/>
    </location>
</feature>
<protein>
    <recommendedName>
        <fullName evidence="3">Right handed beta helix domain-containing protein</fullName>
    </recommendedName>
</protein>
<sequence length="506" mass="53220">MFLKLRNIVRDASDNTLFSRDSWSPSSLQARADCEPADPSNTLTDRLNTLLNSSGPGYTLSLCPSTQYLIQAPILFAAPNQEISTVGYPNGDERATLVVNGPVMNGLGHTTAVDGTCPNCSGVKLRNVQINGTRLGASPTNGGANIEMGGGNAGQLVEYVHSFDPRSWSCLHIAEGPFSCLNVTVQHNDIGPCGSDTFQEWADGISMSCQDSYIYNNTIKDATDGGIVLFGAPGTLVEHNTIYVENSTLLGGINMVDYDPWRGNYTNTIVRNNVILGGFASDPAEGTETKGENDDFAIIKIGIAIGPRTWFGPRYLNNVSDSGTVLNNSLSGAFGYAIALSSARNFTVESNTLFGNYTFIGSRGPNCSTEDTTPSPAAFVVDWGNTAMSTTQFDFVNITDGDGLTCILPPEGGDYWPFGGNPSTTSPSASPSASPSDGSSSGGGGLSGGAKSGIAVAVIVGVVGVAVGAWFVRKWALKRQGMKEDKGGWSRDGYVRNGGPQMGETR</sequence>
<keyword evidence="5" id="KW-1185">Reference proteome</keyword>
<dbReference type="EMBL" id="JANAWD010000084">
    <property type="protein sequence ID" value="KAJ3487722.1"/>
    <property type="molecule type" value="Genomic_DNA"/>
</dbReference>
<reference evidence="4" key="1">
    <citation type="submission" date="2022-07" db="EMBL/GenBank/DDBJ databases">
        <title>Genome Sequence of Physisporinus lineatus.</title>
        <authorList>
            <person name="Buettner E."/>
        </authorList>
    </citation>
    <scope>NUCLEOTIDE SEQUENCE</scope>
    <source>
        <strain evidence="4">VT162</strain>
    </source>
</reference>
<dbReference type="InterPro" id="IPR039448">
    <property type="entry name" value="Beta_helix"/>
</dbReference>
<feature type="transmembrane region" description="Helical" evidence="2">
    <location>
        <begin position="454"/>
        <end position="472"/>
    </location>
</feature>
<dbReference type="AlphaFoldDB" id="A0AAD5YJ59"/>
<keyword evidence="2" id="KW-0472">Membrane</keyword>
<dbReference type="SUPFAM" id="SSF51126">
    <property type="entry name" value="Pectin lyase-like"/>
    <property type="match status" value="1"/>
</dbReference>
<evidence type="ECO:0000256" key="2">
    <source>
        <dbReference type="SAM" id="Phobius"/>
    </source>
</evidence>